<comment type="subcellular location">
    <subcellularLocation>
        <location evidence="1">Endomembrane system</location>
        <topology evidence="1">Multi-pass membrane protein</topology>
    </subcellularLocation>
</comment>
<keyword evidence="6" id="KW-0406">Ion transport</keyword>
<organism evidence="11 12">
    <name type="scientific">Gossypium tomentosum</name>
    <name type="common">Hawaiian cotton</name>
    <name type="synonym">Gossypium sandvicense</name>
    <dbReference type="NCBI Taxonomy" id="34277"/>
    <lineage>
        <taxon>Eukaryota</taxon>
        <taxon>Viridiplantae</taxon>
        <taxon>Streptophyta</taxon>
        <taxon>Embryophyta</taxon>
        <taxon>Tracheophyta</taxon>
        <taxon>Spermatophyta</taxon>
        <taxon>Magnoliopsida</taxon>
        <taxon>eudicotyledons</taxon>
        <taxon>Gunneridae</taxon>
        <taxon>Pentapetalae</taxon>
        <taxon>rosids</taxon>
        <taxon>malvids</taxon>
        <taxon>Malvales</taxon>
        <taxon>Malvaceae</taxon>
        <taxon>Malvoideae</taxon>
        <taxon>Gossypium</taxon>
    </lineage>
</organism>
<evidence type="ECO:0000313" key="12">
    <source>
        <dbReference type="Proteomes" id="UP000322667"/>
    </source>
</evidence>
<evidence type="ECO:0000256" key="1">
    <source>
        <dbReference type="ARBA" id="ARBA00004127"/>
    </source>
</evidence>
<feature type="transmembrane region" description="Helical" evidence="8">
    <location>
        <begin position="105"/>
        <end position="124"/>
    </location>
</feature>
<dbReference type="EMBL" id="CM017619">
    <property type="protein sequence ID" value="TYI07841.1"/>
    <property type="molecule type" value="Genomic_DNA"/>
</dbReference>
<evidence type="ECO:0000313" key="11">
    <source>
        <dbReference type="EMBL" id="TYI07841.1"/>
    </source>
</evidence>
<keyword evidence="5 8" id="KW-1133">Transmembrane helix</keyword>
<dbReference type="InterPro" id="IPR027469">
    <property type="entry name" value="Cation_efflux_TMD_sf"/>
</dbReference>
<dbReference type="GO" id="GO:0010486">
    <property type="term" value="F:manganese:proton antiporter activity"/>
    <property type="evidence" value="ECO:0007669"/>
    <property type="project" value="TreeGrafter"/>
</dbReference>
<dbReference type="PANTHER" id="PTHR43840:SF5">
    <property type="entry name" value="METAL TOLERANCE PROTEIN 11"/>
    <property type="match status" value="1"/>
</dbReference>
<dbReference type="Gene3D" id="3.30.70.1350">
    <property type="entry name" value="Cation efflux protein, cytoplasmic domain"/>
    <property type="match status" value="1"/>
</dbReference>
<evidence type="ECO:0000256" key="7">
    <source>
        <dbReference type="ARBA" id="ARBA00023136"/>
    </source>
</evidence>
<dbReference type="SUPFAM" id="SSF161111">
    <property type="entry name" value="Cation efflux protein transmembrane domain-like"/>
    <property type="match status" value="1"/>
</dbReference>
<evidence type="ECO:0000256" key="3">
    <source>
        <dbReference type="ARBA" id="ARBA00022448"/>
    </source>
</evidence>
<dbReference type="Gene3D" id="1.20.1510.10">
    <property type="entry name" value="Cation efflux protein transmembrane domain"/>
    <property type="match status" value="1"/>
</dbReference>
<sequence>MVETVARESDEELALLPHQNNGDRSWRLNFDGFQLSPEHKDVKKPPRSLHDCLGVLGPEDNVAEYYQQQVEMLEGFNEMDALAERVFIPGMSKEERERLARSETLAIRISNVANMVLFAAKVYASVRSGSLAIIASTLDSLLDLLSGFILWFTAFSMSTPNPYQYPIGKKRMQPLGILVFASVMATLGLQIILESVRTMVSDDDEFNLTNEQERWVVGIMLGVTLVKLFLVFYCRTFTNKIVKAYAQDHFFDVITNIIGLVAVLLANYIDDWMDPVGAISLALYTIRTWSMTVLENVNSLVGKSAAPEYLQKLTYLCWNHHKAIRHIDTVRAYTFGSHYFVEVDIVLPANMALQEAHDIGESLQEKLELLPEIERAFVHLDYEFSHKPEHAQAHAL</sequence>
<feature type="domain" description="Cation efflux protein transmembrane" evidence="9">
    <location>
        <begin position="109"/>
        <end position="301"/>
    </location>
</feature>
<protein>
    <submittedName>
        <fullName evidence="11">Uncharacterized protein</fullName>
    </submittedName>
</protein>
<feature type="transmembrane region" description="Helical" evidence="8">
    <location>
        <begin position="175"/>
        <end position="193"/>
    </location>
</feature>
<dbReference type="InterPro" id="IPR058533">
    <property type="entry name" value="Cation_efflux_TM"/>
</dbReference>
<dbReference type="Proteomes" id="UP000322667">
    <property type="component" value="Chromosome A10"/>
</dbReference>
<evidence type="ECO:0000256" key="4">
    <source>
        <dbReference type="ARBA" id="ARBA00022692"/>
    </source>
</evidence>
<evidence type="ECO:0000259" key="9">
    <source>
        <dbReference type="Pfam" id="PF01545"/>
    </source>
</evidence>
<feature type="transmembrane region" description="Helical" evidence="8">
    <location>
        <begin position="130"/>
        <end position="154"/>
    </location>
</feature>
<dbReference type="Pfam" id="PF16916">
    <property type="entry name" value="ZT_dimer"/>
    <property type="match status" value="1"/>
</dbReference>
<reference evidence="11 12" key="1">
    <citation type="submission" date="2019-07" db="EMBL/GenBank/DDBJ databases">
        <title>WGS assembly of Gossypium tomentosum.</title>
        <authorList>
            <person name="Chen Z.J."/>
            <person name="Sreedasyam A."/>
            <person name="Ando A."/>
            <person name="Song Q."/>
            <person name="De L."/>
            <person name="Hulse-Kemp A."/>
            <person name="Ding M."/>
            <person name="Ye W."/>
            <person name="Kirkbride R."/>
            <person name="Jenkins J."/>
            <person name="Plott C."/>
            <person name="Lovell J."/>
            <person name="Lin Y.-M."/>
            <person name="Vaughn R."/>
            <person name="Liu B."/>
            <person name="Li W."/>
            <person name="Simpson S."/>
            <person name="Scheffler B."/>
            <person name="Saski C."/>
            <person name="Grover C."/>
            <person name="Hu G."/>
            <person name="Conover J."/>
            <person name="Carlson J."/>
            <person name="Shu S."/>
            <person name="Boston L."/>
            <person name="Williams M."/>
            <person name="Peterson D."/>
            <person name="Mcgee K."/>
            <person name="Jones D."/>
            <person name="Wendel J."/>
            <person name="Stelly D."/>
            <person name="Grimwood J."/>
            <person name="Schmutz J."/>
        </authorList>
    </citation>
    <scope>NUCLEOTIDE SEQUENCE [LARGE SCALE GENOMIC DNA]</scope>
    <source>
        <strain evidence="11">7179.01</strain>
    </source>
</reference>
<keyword evidence="12" id="KW-1185">Reference proteome</keyword>
<dbReference type="AlphaFoldDB" id="A0A5D2NUR9"/>
<evidence type="ECO:0000256" key="8">
    <source>
        <dbReference type="SAM" id="Phobius"/>
    </source>
</evidence>
<dbReference type="SUPFAM" id="SSF160240">
    <property type="entry name" value="Cation efflux protein cytoplasmic domain-like"/>
    <property type="match status" value="1"/>
</dbReference>
<evidence type="ECO:0000256" key="2">
    <source>
        <dbReference type="ARBA" id="ARBA00008873"/>
    </source>
</evidence>
<dbReference type="Pfam" id="PF01545">
    <property type="entry name" value="Cation_efflux"/>
    <property type="match status" value="1"/>
</dbReference>
<dbReference type="InterPro" id="IPR027470">
    <property type="entry name" value="Cation_efflux_CTD"/>
</dbReference>
<dbReference type="InterPro" id="IPR002524">
    <property type="entry name" value="Cation_efflux"/>
</dbReference>
<keyword evidence="7 8" id="KW-0472">Membrane</keyword>
<keyword evidence="4 8" id="KW-0812">Transmembrane</keyword>
<comment type="similarity">
    <text evidence="2">Belongs to the cation diffusion facilitator (CDF) transporter (TC 2.A.4) family. SLC30A subfamily.</text>
</comment>
<evidence type="ECO:0000259" key="10">
    <source>
        <dbReference type="Pfam" id="PF16916"/>
    </source>
</evidence>
<feature type="domain" description="Cation efflux protein cytoplasmic" evidence="10">
    <location>
        <begin position="320"/>
        <end position="381"/>
    </location>
</feature>
<dbReference type="FunFam" id="3.30.70.1350:FF:000001">
    <property type="entry name" value="Metal tolerance protein 11"/>
    <property type="match status" value="1"/>
</dbReference>
<dbReference type="GO" id="GO:0016020">
    <property type="term" value="C:membrane"/>
    <property type="evidence" value="ECO:0007669"/>
    <property type="project" value="InterPro"/>
</dbReference>
<feature type="transmembrane region" description="Helical" evidence="8">
    <location>
        <begin position="215"/>
        <end position="238"/>
    </location>
</feature>
<gene>
    <name evidence="11" type="ORF">ES332_A10G253300v1</name>
</gene>
<dbReference type="InterPro" id="IPR036837">
    <property type="entry name" value="Cation_efflux_CTD_sf"/>
</dbReference>
<dbReference type="GO" id="GO:0012505">
    <property type="term" value="C:endomembrane system"/>
    <property type="evidence" value="ECO:0007669"/>
    <property type="project" value="UniProtKB-SubCell"/>
</dbReference>
<feature type="transmembrane region" description="Helical" evidence="8">
    <location>
        <begin position="250"/>
        <end position="269"/>
    </location>
</feature>
<evidence type="ECO:0000256" key="5">
    <source>
        <dbReference type="ARBA" id="ARBA00022989"/>
    </source>
</evidence>
<evidence type="ECO:0000256" key="6">
    <source>
        <dbReference type="ARBA" id="ARBA00023065"/>
    </source>
</evidence>
<name>A0A5D2NUR9_GOSTO</name>
<dbReference type="FunFam" id="1.20.1510.10:FF:000003">
    <property type="entry name" value="Metal tolerance protein 11"/>
    <property type="match status" value="1"/>
</dbReference>
<keyword evidence="3" id="KW-0813">Transport</keyword>
<dbReference type="PANTHER" id="PTHR43840">
    <property type="entry name" value="MITOCHONDRIAL METAL TRANSPORTER 1-RELATED"/>
    <property type="match status" value="1"/>
</dbReference>
<proteinExistence type="inferred from homology"/>
<accession>A0A5D2NUR9</accession>
<dbReference type="InterPro" id="IPR050291">
    <property type="entry name" value="CDF_Transporter"/>
</dbReference>
<dbReference type="NCBIfam" id="TIGR01297">
    <property type="entry name" value="CDF"/>
    <property type="match status" value="1"/>
</dbReference>